<dbReference type="Proteomes" id="UP000029640">
    <property type="component" value="Unassembled WGS sequence"/>
</dbReference>
<feature type="region of interest" description="Disordered" evidence="1">
    <location>
        <begin position="1"/>
        <end position="23"/>
    </location>
</feature>
<sequence length="81" mass="8237">MIDASSNGGDHGKDQGGGGPVPYRCRWLGGLAGPRCGEGGHRLQCQAAVLGGLRRRPAGRLRDRAGHPAAHGPPRPGPGTP</sequence>
<dbReference type="STRING" id="1265313.HRUBRA_01275"/>
<protein>
    <submittedName>
        <fullName evidence="2">Uncharacterized protein</fullName>
    </submittedName>
</protein>
<reference evidence="2 3" key="1">
    <citation type="journal article" date="2014" name="Genome Announc.">
        <title>Genome Sequence of Gammaproteobacterial Pseudohaliea rubra Type Strain DSM 19751, Isolated from Coastal Seawater of the Mediterranean Sea.</title>
        <authorList>
            <person name="Spring S."/>
            <person name="Fiebig A."/>
            <person name="Riedel T."/>
            <person name="Goker M."/>
            <person name="Klenk H.P."/>
        </authorList>
    </citation>
    <scope>NUCLEOTIDE SEQUENCE [LARGE SCALE GENOMIC DNA]</scope>
    <source>
        <strain evidence="2 3">DSM 19751</strain>
    </source>
</reference>
<dbReference type="AlphaFoldDB" id="A0A095XWI5"/>
<evidence type="ECO:0000256" key="1">
    <source>
        <dbReference type="SAM" id="MobiDB-lite"/>
    </source>
</evidence>
<feature type="compositionally biased region" description="Pro residues" evidence="1">
    <location>
        <begin position="71"/>
        <end position="81"/>
    </location>
</feature>
<name>A0A095XWI5_9GAMM</name>
<keyword evidence="3" id="KW-1185">Reference proteome</keyword>
<dbReference type="EMBL" id="AUVB01000038">
    <property type="protein sequence ID" value="KGE04051.1"/>
    <property type="molecule type" value="Genomic_DNA"/>
</dbReference>
<proteinExistence type="predicted"/>
<comment type="caution">
    <text evidence="2">The sequence shown here is derived from an EMBL/GenBank/DDBJ whole genome shotgun (WGS) entry which is preliminary data.</text>
</comment>
<feature type="region of interest" description="Disordered" evidence="1">
    <location>
        <begin position="53"/>
        <end position="81"/>
    </location>
</feature>
<evidence type="ECO:0000313" key="2">
    <source>
        <dbReference type="EMBL" id="KGE04051.1"/>
    </source>
</evidence>
<gene>
    <name evidence="2" type="ORF">HRUBRA_01275</name>
</gene>
<dbReference type="HOGENOM" id="CLU_2569117_0_0_6"/>
<evidence type="ECO:0000313" key="3">
    <source>
        <dbReference type="Proteomes" id="UP000029640"/>
    </source>
</evidence>
<accession>A0A095XWI5</accession>
<organism evidence="2 3">
    <name type="scientific">Pseudohaliea rubra DSM 19751</name>
    <dbReference type="NCBI Taxonomy" id="1265313"/>
    <lineage>
        <taxon>Bacteria</taxon>
        <taxon>Pseudomonadati</taxon>
        <taxon>Pseudomonadota</taxon>
        <taxon>Gammaproteobacteria</taxon>
        <taxon>Cellvibrionales</taxon>
        <taxon>Halieaceae</taxon>
        <taxon>Pseudohaliea</taxon>
    </lineage>
</organism>